<evidence type="ECO:0000256" key="3">
    <source>
        <dbReference type="ARBA" id="ARBA00022723"/>
    </source>
</evidence>
<evidence type="ECO:0000256" key="2">
    <source>
        <dbReference type="ARBA" id="ARBA00022617"/>
    </source>
</evidence>
<accession>A0AAD5E017</accession>
<dbReference type="CDD" id="cd00454">
    <property type="entry name" value="TrHb1_N"/>
    <property type="match status" value="1"/>
</dbReference>
<dbReference type="Gene3D" id="1.10.490.10">
    <property type="entry name" value="Globins"/>
    <property type="match status" value="1"/>
</dbReference>
<evidence type="ECO:0008006" key="8">
    <source>
        <dbReference type="Google" id="ProtNLM"/>
    </source>
</evidence>
<evidence type="ECO:0000256" key="1">
    <source>
        <dbReference type="ARBA" id="ARBA00022448"/>
    </source>
</evidence>
<dbReference type="Proteomes" id="UP001205105">
    <property type="component" value="Unassembled WGS sequence"/>
</dbReference>
<dbReference type="SUPFAM" id="SSF46458">
    <property type="entry name" value="Globin-like"/>
    <property type="match status" value="1"/>
</dbReference>
<dbReference type="AlphaFoldDB" id="A0AAD5E017"/>
<dbReference type="GO" id="GO:0019825">
    <property type="term" value="F:oxygen binding"/>
    <property type="evidence" value="ECO:0007669"/>
    <property type="project" value="InterPro"/>
</dbReference>
<dbReference type="GO" id="GO:0020037">
    <property type="term" value="F:heme binding"/>
    <property type="evidence" value="ECO:0007669"/>
    <property type="project" value="InterPro"/>
</dbReference>
<feature type="region of interest" description="Disordered" evidence="5">
    <location>
        <begin position="40"/>
        <end position="65"/>
    </location>
</feature>
<evidence type="ECO:0000256" key="5">
    <source>
        <dbReference type="SAM" id="MobiDB-lite"/>
    </source>
</evidence>
<keyword evidence="3" id="KW-0479">Metal-binding</keyword>
<name>A0AAD5E017_9CHLO</name>
<dbReference type="Pfam" id="PF01152">
    <property type="entry name" value="Bac_globin"/>
    <property type="match status" value="1"/>
</dbReference>
<sequence>MLAMNSLRCTIAAGPAAGPRPAPAGGWFLCPAVGRPSIISSRAAQPKPKRAQALPADAATSTTETAEAGCGRKKLFDDLGGAEGMKLAVDTFYDKVLADPELLPFFESLDMQEQKMKQVKFMSFVFGGADQYKGRSMYDAHAHLVKGHGLDHRHFDKIKQYLGETLQEMGVKQDVIQHAAGVVESTRDEFDFPNNCAPN</sequence>
<dbReference type="InterPro" id="IPR001486">
    <property type="entry name" value="Hemoglobin_trunc"/>
</dbReference>
<protein>
    <recommendedName>
        <fullName evidence="8">Group 1 truncated hemoglobin</fullName>
    </recommendedName>
</protein>
<organism evidence="6 7">
    <name type="scientific">Chlorella ohadii</name>
    <dbReference type="NCBI Taxonomy" id="2649997"/>
    <lineage>
        <taxon>Eukaryota</taxon>
        <taxon>Viridiplantae</taxon>
        <taxon>Chlorophyta</taxon>
        <taxon>core chlorophytes</taxon>
        <taxon>Trebouxiophyceae</taxon>
        <taxon>Chlorellales</taxon>
        <taxon>Chlorellaceae</taxon>
        <taxon>Chlorella clade</taxon>
        <taxon>Chlorella</taxon>
    </lineage>
</organism>
<keyword evidence="1" id="KW-0813">Transport</keyword>
<dbReference type="EMBL" id="JADXDR010000006">
    <property type="protein sequence ID" value="KAI7846251.1"/>
    <property type="molecule type" value="Genomic_DNA"/>
</dbReference>
<dbReference type="InterPro" id="IPR012292">
    <property type="entry name" value="Globin/Proto"/>
</dbReference>
<keyword evidence="4" id="KW-0408">Iron</keyword>
<dbReference type="InterPro" id="IPR009050">
    <property type="entry name" value="Globin-like_sf"/>
</dbReference>
<evidence type="ECO:0000256" key="4">
    <source>
        <dbReference type="ARBA" id="ARBA00023004"/>
    </source>
</evidence>
<dbReference type="GO" id="GO:0046872">
    <property type="term" value="F:metal ion binding"/>
    <property type="evidence" value="ECO:0007669"/>
    <property type="project" value="UniProtKB-KW"/>
</dbReference>
<comment type="caution">
    <text evidence="6">The sequence shown here is derived from an EMBL/GenBank/DDBJ whole genome shotgun (WGS) entry which is preliminary data.</text>
</comment>
<gene>
    <name evidence="6" type="ORF">COHA_000231</name>
</gene>
<proteinExistence type="predicted"/>
<reference evidence="6" key="1">
    <citation type="submission" date="2020-11" db="EMBL/GenBank/DDBJ databases">
        <title>Chlorella ohadii genome sequencing and assembly.</title>
        <authorList>
            <person name="Murik O."/>
            <person name="Treves H."/>
            <person name="Kedem I."/>
            <person name="Shotland Y."/>
            <person name="Kaplan A."/>
        </authorList>
    </citation>
    <scope>NUCLEOTIDE SEQUENCE</scope>
    <source>
        <strain evidence="6">1</strain>
    </source>
</reference>
<keyword evidence="2" id="KW-0349">Heme</keyword>
<keyword evidence="7" id="KW-1185">Reference proteome</keyword>
<evidence type="ECO:0000313" key="6">
    <source>
        <dbReference type="EMBL" id="KAI7846251.1"/>
    </source>
</evidence>
<evidence type="ECO:0000313" key="7">
    <source>
        <dbReference type="Proteomes" id="UP001205105"/>
    </source>
</evidence>